<reference evidence="1" key="1">
    <citation type="journal article" date="2014" name="Nat. Commun.">
        <title>The tobacco genome sequence and its comparison with those of tomato and potato.</title>
        <authorList>
            <person name="Sierro N."/>
            <person name="Battey J.N."/>
            <person name="Ouadi S."/>
            <person name="Bakaher N."/>
            <person name="Bovet L."/>
            <person name="Willig A."/>
            <person name="Goepfert S."/>
            <person name="Peitsch M.C."/>
            <person name="Ivanov N.V."/>
        </authorList>
    </citation>
    <scope>NUCLEOTIDE SEQUENCE [LARGE SCALE GENOMIC DNA]</scope>
</reference>
<keyword evidence="1" id="KW-1185">Reference proteome</keyword>
<name>A0AC58U517_TOBAC</name>
<sequence>MEIAQRRKCSIPDEIIFEIFSWLPVKFLMRFKCVSKFCNSLISNPYFREIHQSHSVYRRHDKITKFLVFSEGDQENLYTKELGQTTKASRFRVEKLDSASSTKSTYAKGLLCLWDPENLIQQAIILNPSTRETRFLPYLSSVVDQENFVNRDYRCYCSLGFDSYKRRHKILMTLVYDDGQNKSTRNWIFTLGDESWREIKSNIPYIMPVFLGGGVHIDGIIYFFSRYHNSTFCIVAFNVRTEIFRIISSLWYDHPCGIHVHWAYCYMHYHLVKYEGKIAAVDSKSAHVWILQSRPDKTEEYWVHKKLVLENEKFRINGENIVLFDMFKPSLILLCDLKKKWWRTIDREKDKIIGVYSCDEDSLYSL</sequence>
<accession>A0AC58U517</accession>
<protein>
    <submittedName>
        <fullName evidence="2">F-box only protein 8-like</fullName>
    </submittedName>
</protein>
<dbReference type="RefSeq" id="XP_075104576.1">
    <property type="nucleotide sequence ID" value="XM_075248475.1"/>
</dbReference>
<reference evidence="2" key="2">
    <citation type="submission" date="2025-08" db="UniProtKB">
        <authorList>
            <consortium name="RefSeq"/>
        </authorList>
    </citation>
    <scope>IDENTIFICATION</scope>
    <source>
        <tissue evidence="2">Leaf</tissue>
    </source>
</reference>
<evidence type="ECO:0000313" key="1">
    <source>
        <dbReference type="Proteomes" id="UP000790787"/>
    </source>
</evidence>
<evidence type="ECO:0000313" key="2">
    <source>
        <dbReference type="RefSeq" id="XP_075104576.1"/>
    </source>
</evidence>
<organism evidence="1 2">
    <name type="scientific">Nicotiana tabacum</name>
    <name type="common">Common tobacco</name>
    <dbReference type="NCBI Taxonomy" id="4097"/>
    <lineage>
        <taxon>Eukaryota</taxon>
        <taxon>Viridiplantae</taxon>
        <taxon>Streptophyta</taxon>
        <taxon>Embryophyta</taxon>
        <taxon>Tracheophyta</taxon>
        <taxon>Spermatophyta</taxon>
        <taxon>Magnoliopsida</taxon>
        <taxon>eudicotyledons</taxon>
        <taxon>Gunneridae</taxon>
        <taxon>Pentapetalae</taxon>
        <taxon>asterids</taxon>
        <taxon>lamiids</taxon>
        <taxon>Solanales</taxon>
        <taxon>Solanaceae</taxon>
        <taxon>Nicotianoideae</taxon>
        <taxon>Nicotianeae</taxon>
        <taxon>Nicotiana</taxon>
    </lineage>
</organism>
<dbReference type="Proteomes" id="UP000790787">
    <property type="component" value="Chromosome 24"/>
</dbReference>
<gene>
    <name evidence="2" type="primary">LOC142178610</name>
</gene>
<proteinExistence type="predicted"/>